<dbReference type="Proteomes" id="UP000886595">
    <property type="component" value="Unassembled WGS sequence"/>
</dbReference>
<proteinExistence type="predicted"/>
<dbReference type="EMBL" id="JAAMPC010000001">
    <property type="protein sequence ID" value="KAG2330280.1"/>
    <property type="molecule type" value="Genomic_DNA"/>
</dbReference>
<evidence type="ECO:0000313" key="2">
    <source>
        <dbReference type="EMBL" id="KAG2330280.1"/>
    </source>
</evidence>
<dbReference type="AlphaFoldDB" id="A0A8X8BCR8"/>
<accession>A0A8X8BCR8</accession>
<name>A0A8X8BCR8_BRACI</name>
<evidence type="ECO:0008006" key="4">
    <source>
        <dbReference type="Google" id="ProtNLM"/>
    </source>
</evidence>
<feature type="compositionally biased region" description="Basic and acidic residues" evidence="1">
    <location>
        <begin position="101"/>
        <end position="118"/>
    </location>
</feature>
<evidence type="ECO:0000256" key="1">
    <source>
        <dbReference type="SAM" id="MobiDB-lite"/>
    </source>
</evidence>
<gene>
    <name evidence="2" type="ORF">Bca52824_001460</name>
</gene>
<comment type="caution">
    <text evidence="2">The sequence shown here is derived from an EMBL/GenBank/DDBJ whole genome shotgun (WGS) entry which is preliminary data.</text>
</comment>
<keyword evidence="3" id="KW-1185">Reference proteome</keyword>
<dbReference type="OrthoDB" id="153872at2759"/>
<protein>
    <recommendedName>
        <fullName evidence="4">B box-type domain-containing protein</fullName>
    </recommendedName>
</protein>
<feature type="region of interest" description="Disordered" evidence="1">
    <location>
        <begin position="94"/>
        <end position="118"/>
    </location>
</feature>
<sequence length="118" mass="13391">MKLLFASPVTLQFMKLIKFSRGITEFLYRKLHPPHHLQLLYRKGYFFCLDDRALLCNDCDGAIHISSDQSLTESSGCSTNLISETYQIQSKASLNSQYSSKENEARNSGETDKTPYAS</sequence>
<organism evidence="2 3">
    <name type="scientific">Brassica carinata</name>
    <name type="common">Ethiopian mustard</name>
    <name type="synonym">Abyssinian cabbage</name>
    <dbReference type="NCBI Taxonomy" id="52824"/>
    <lineage>
        <taxon>Eukaryota</taxon>
        <taxon>Viridiplantae</taxon>
        <taxon>Streptophyta</taxon>
        <taxon>Embryophyta</taxon>
        <taxon>Tracheophyta</taxon>
        <taxon>Spermatophyta</taxon>
        <taxon>Magnoliopsida</taxon>
        <taxon>eudicotyledons</taxon>
        <taxon>Gunneridae</taxon>
        <taxon>Pentapetalae</taxon>
        <taxon>rosids</taxon>
        <taxon>malvids</taxon>
        <taxon>Brassicales</taxon>
        <taxon>Brassicaceae</taxon>
        <taxon>Brassiceae</taxon>
        <taxon>Brassica</taxon>
    </lineage>
</organism>
<reference evidence="2 3" key="1">
    <citation type="submission" date="2020-02" db="EMBL/GenBank/DDBJ databases">
        <authorList>
            <person name="Ma Q."/>
            <person name="Huang Y."/>
            <person name="Song X."/>
            <person name="Pei D."/>
        </authorList>
    </citation>
    <scope>NUCLEOTIDE SEQUENCE [LARGE SCALE GENOMIC DNA]</scope>
    <source>
        <strain evidence="2">Sxm20200214</strain>
        <tissue evidence="2">Leaf</tissue>
    </source>
</reference>
<evidence type="ECO:0000313" key="3">
    <source>
        <dbReference type="Proteomes" id="UP000886595"/>
    </source>
</evidence>